<organism evidence="1 2">
    <name type="scientific">Rhizodiscina lignyota</name>
    <dbReference type="NCBI Taxonomy" id="1504668"/>
    <lineage>
        <taxon>Eukaryota</taxon>
        <taxon>Fungi</taxon>
        <taxon>Dikarya</taxon>
        <taxon>Ascomycota</taxon>
        <taxon>Pezizomycotina</taxon>
        <taxon>Dothideomycetes</taxon>
        <taxon>Pleosporomycetidae</taxon>
        <taxon>Aulographales</taxon>
        <taxon>Rhizodiscinaceae</taxon>
        <taxon>Rhizodiscina</taxon>
    </lineage>
</organism>
<proteinExistence type="predicted"/>
<evidence type="ECO:0000313" key="2">
    <source>
        <dbReference type="Proteomes" id="UP000799772"/>
    </source>
</evidence>
<dbReference type="Proteomes" id="UP000799772">
    <property type="component" value="Unassembled WGS sequence"/>
</dbReference>
<sequence length="173" mass="20012">MVRSSPHVSNGQLSGLSRENLRRHELASDLPIQSESLAQQYVRAEQDQYWRQTFNVYNSSQCTILHSSPIENTPEQYNSLEHSTPETTSWMERLVCLPQVVSPRPCERFATPDGVTAPFPMLEREEMRGIGITYASMESTELRETYAKQATKVMEERRIERHERARKKREAGI</sequence>
<keyword evidence="2" id="KW-1185">Reference proteome</keyword>
<name>A0A9P4M3I8_9PEZI</name>
<comment type="caution">
    <text evidence="1">The sequence shown here is derived from an EMBL/GenBank/DDBJ whole genome shotgun (WGS) entry which is preliminary data.</text>
</comment>
<evidence type="ECO:0000313" key="1">
    <source>
        <dbReference type="EMBL" id="KAF2095755.1"/>
    </source>
</evidence>
<accession>A0A9P4M3I8</accession>
<dbReference type="AlphaFoldDB" id="A0A9P4M3I8"/>
<protein>
    <submittedName>
        <fullName evidence="1">Uncharacterized protein</fullName>
    </submittedName>
</protein>
<gene>
    <name evidence="1" type="ORF">NA57DRAFT_59734</name>
</gene>
<dbReference type="EMBL" id="ML978131">
    <property type="protein sequence ID" value="KAF2095755.1"/>
    <property type="molecule type" value="Genomic_DNA"/>
</dbReference>
<reference evidence="1" key="1">
    <citation type="journal article" date="2020" name="Stud. Mycol.">
        <title>101 Dothideomycetes genomes: a test case for predicting lifestyles and emergence of pathogens.</title>
        <authorList>
            <person name="Haridas S."/>
            <person name="Albert R."/>
            <person name="Binder M."/>
            <person name="Bloem J."/>
            <person name="Labutti K."/>
            <person name="Salamov A."/>
            <person name="Andreopoulos B."/>
            <person name="Baker S."/>
            <person name="Barry K."/>
            <person name="Bills G."/>
            <person name="Bluhm B."/>
            <person name="Cannon C."/>
            <person name="Castanera R."/>
            <person name="Culley D."/>
            <person name="Daum C."/>
            <person name="Ezra D."/>
            <person name="Gonzalez J."/>
            <person name="Henrissat B."/>
            <person name="Kuo A."/>
            <person name="Liang C."/>
            <person name="Lipzen A."/>
            <person name="Lutzoni F."/>
            <person name="Magnuson J."/>
            <person name="Mondo S."/>
            <person name="Nolan M."/>
            <person name="Ohm R."/>
            <person name="Pangilinan J."/>
            <person name="Park H.-J."/>
            <person name="Ramirez L."/>
            <person name="Alfaro M."/>
            <person name="Sun H."/>
            <person name="Tritt A."/>
            <person name="Yoshinaga Y."/>
            <person name="Zwiers L.-H."/>
            <person name="Turgeon B."/>
            <person name="Goodwin S."/>
            <person name="Spatafora J."/>
            <person name="Crous P."/>
            <person name="Grigoriev I."/>
        </authorList>
    </citation>
    <scope>NUCLEOTIDE SEQUENCE</scope>
    <source>
        <strain evidence="1">CBS 133067</strain>
    </source>
</reference>